<gene>
    <name evidence="1" type="ORF">HPB50_026342</name>
</gene>
<evidence type="ECO:0000313" key="1">
    <source>
        <dbReference type="EMBL" id="KAH6940220.1"/>
    </source>
</evidence>
<proteinExistence type="predicted"/>
<dbReference type="EMBL" id="CM023482">
    <property type="protein sequence ID" value="KAH6940220.1"/>
    <property type="molecule type" value="Genomic_DNA"/>
</dbReference>
<evidence type="ECO:0000313" key="2">
    <source>
        <dbReference type="Proteomes" id="UP000821845"/>
    </source>
</evidence>
<accession>A0ACB7SZY5</accession>
<keyword evidence="2" id="KW-1185">Reference proteome</keyword>
<organism evidence="1 2">
    <name type="scientific">Hyalomma asiaticum</name>
    <name type="common">Tick</name>
    <dbReference type="NCBI Taxonomy" id="266040"/>
    <lineage>
        <taxon>Eukaryota</taxon>
        <taxon>Metazoa</taxon>
        <taxon>Ecdysozoa</taxon>
        <taxon>Arthropoda</taxon>
        <taxon>Chelicerata</taxon>
        <taxon>Arachnida</taxon>
        <taxon>Acari</taxon>
        <taxon>Parasitiformes</taxon>
        <taxon>Ixodida</taxon>
        <taxon>Ixodoidea</taxon>
        <taxon>Ixodidae</taxon>
        <taxon>Hyalomminae</taxon>
        <taxon>Hyalomma</taxon>
    </lineage>
</organism>
<name>A0ACB7SZY5_HYAAI</name>
<dbReference type="Proteomes" id="UP000821845">
    <property type="component" value="Chromosome 2"/>
</dbReference>
<comment type="caution">
    <text evidence="1">The sequence shown here is derived from an EMBL/GenBank/DDBJ whole genome shotgun (WGS) entry which is preliminary data.</text>
</comment>
<protein>
    <submittedName>
        <fullName evidence="1">Uncharacterized protein</fullName>
    </submittedName>
</protein>
<reference evidence="1" key="1">
    <citation type="submission" date="2020-05" db="EMBL/GenBank/DDBJ databases">
        <title>Large-scale comparative analyses of tick genomes elucidate their genetic diversity and vector capacities.</title>
        <authorList>
            <person name="Jia N."/>
            <person name="Wang J."/>
            <person name="Shi W."/>
            <person name="Du L."/>
            <person name="Sun Y."/>
            <person name="Zhan W."/>
            <person name="Jiang J."/>
            <person name="Wang Q."/>
            <person name="Zhang B."/>
            <person name="Ji P."/>
            <person name="Sakyi L.B."/>
            <person name="Cui X."/>
            <person name="Yuan T."/>
            <person name="Jiang B."/>
            <person name="Yang W."/>
            <person name="Lam T.T.-Y."/>
            <person name="Chang Q."/>
            <person name="Ding S."/>
            <person name="Wang X."/>
            <person name="Zhu J."/>
            <person name="Ruan X."/>
            <person name="Zhao L."/>
            <person name="Wei J."/>
            <person name="Que T."/>
            <person name="Du C."/>
            <person name="Cheng J."/>
            <person name="Dai P."/>
            <person name="Han X."/>
            <person name="Huang E."/>
            <person name="Gao Y."/>
            <person name="Liu J."/>
            <person name="Shao H."/>
            <person name="Ye R."/>
            <person name="Li L."/>
            <person name="Wei W."/>
            <person name="Wang X."/>
            <person name="Wang C."/>
            <person name="Yang T."/>
            <person name="Huo Q."/>
            <person name="Li W."/>
            <person name="Guo W."/>
            <person name="Chen H."/>
            <person name="Zhou L."/>
            <person name="Ni X."/>
            <person name="Tian J."/>
            <person name="Zhou Y."/>
            <person name="Sheng Y."/>
            <person name="Liu T."/>
            <person name="Pan Y."/>
            <person name="Xia L."/>
            <person name="Li J."/>
            <person name="Zhao F."/>
            <person name="Cao W."/>
        </authorList>
    </citation>
    <scope>NUCLEOTIDE SEQUENCE</scope>
    <source>
        <strain evidence="1">Hyas-2018</strain>
    </source>
</reference>
<sequence>MFQIFPFAIAAFDADQDGDLDCLTAIRDEYDPEGHFTKYIWIFPGVNGHKRENFTLVLTEGPSPDKLSLNIDDGKPERIAKFGYTDYKTCGVTDIPFKNIETCIMWVTKEALEDIPQNCVHGYEESCDMKLPAFDQETCGTLLANAYFYEELKNTNSISRSHPVAWQVFHISPFAIAAFDSDLDGDLDCLIAIREEYDPEDHFAKYLWVFPDGKPERIATFGYTDYKTCAVTDVPFKNIETCVLWVTKDVLADIPQNCVHGYEESCGIKLPAFDEETCGALLANA</sequence>